<evidence type="ECO:0000256" key="1">
    <source>
        <dbReference type="SAM" id="MobiDB-lite"/>
    </source>
</evidence>
<sequence>MPSLSAESPIFRREAQNVPNSSTLSVFSDIGHQRQSHPQTLIEVQTVPNTPPMGVSRE</sequence>
<dbReference type="Proteomes" id="UP000001312">
    <property type="component" value="Unassembled WGS sequence"/>
</dbReference>
<feature type="region of interest" description="Disordered" evidence="1">
    <location>
        <begin position="1"/>
        <end position="58"/>
    </location>
</feature>
<keyword evidence="3" id="KW-1185">Reference proteome</keyword>
<dbReference type="RefSeq" id="XP_001587701.1">
    <property type="nucleotide sequence ID" value="XM_001587651.1"/>
</dbReference>
<reference evidence="3" key="1">
    <citation type="journal article" date="2011" name="PLoS Genet.">
        <title>Genomic analysis of the necrotrophic fungal pathogens Sclerotinia sclerotiorum and Botrytis cinerea.</title>
        <authorList>
            <person name="Amselem J."/>
            <person name="Cuomo C.A."/>
            <person name="van Kan J.A."/>
            <person name="Viaud M."/>
            <person name="Benito E.P."/>
            <person name="Couloux A."/>
            <person name="Coutinho P.M."/>
            <person name="de Vries R.P."/>
            <person name="Dyer P.S."/>
            <person name="Fillinger S."/>
            <person name="Fournier E."/>
            <person name="Gout L."/>
            <person name="Hahn M."/>
            <person name="Kohn L."/>
            <person name="Lapalu N."/>
            <person name="Plummer K.M."/>
            <person name="Pradier J.M."/>
            <person name="Quevillon E."/>
            <person name="Sharon A."/>
            <person name="Simon A."/>
            <person name="ten Have A."/>
            <person name="Tudzynski B."/>
            <person name="Tudzynski P."/>
            <person name="Wincker P."/>
            <person name="Andrew M."/>
            <person name="Anthouard V."/>
            <person name="Beever R.E."/>
            <person name="Beffa R."/>
            <person name="Benoit I."/>
            <person name="Bouzid O."/>
            <person name="Brault B."/>
            <person name="Chen Z."/>
            <person name="Choquer M."/>
            <person name="Collemare J."/>
            <person name="Cotton P."/>
            <person name="Danchin E.G."/>
            <person name="Da Silva C."/>
            <person name="Gautier A."/>
            <person name="Giraud C."/>
            <person name="Giraud T."/>
            <person name="Gonzalez C."/>
            <person name="Grossetete S."/>
            <person name="Guldener U."/>
            <person name="Henrissat B."/>
            <person name="Howlett B.J."/>
            <person name="Kodira C."/>
            <person name="Kretschmer M."/>
            <person name="Lappartient A."/>
            <person name="Leroch M."/>
            <person name="Levis C."/>
            <person name="Mauceli E."/>
            <person name="Neuveglise C."/>
            <person name="Oeser B."/>
            <person name="Pearson M."/>
            <person name="Poulain J."/>
            <person name="Poussereau N."/>
            <person name="Quesneville H."/>
            <person name="Rascle C."/>
            <person name="Schumacher J."/>
            <person name="Segurens B."/>
            <person name="Sexton A."/>
            <person name="Silva E."/>
            <person name="Sirven C."/>
            <person name="Soanes D.M."/>
            <person name="Talbot N.J."/>
            <person name="Templeton M."/>
            <person name="Yandava C."/>
            <person name="Yarden O."/>
            <person name="Zeng Q."/>
            <person name="Rollins J.A."/>
            <person name="Lebrun M.H."/>
            <person name="Dickman M."/>
        </authorList>
    </citation>
    <scope>NUCLEOTIDE SEQUENCE [LARGE SCALE GENOMIC DNA]</scope>
    <source>
        <strain evidence="3">ATCC 18683 / 1980 / Ss-1</strain>
    </source>
</reference>
<dbReference type="GeneID" id="5483469"/>
<dbReference type="EMBL" id="CH476638">
    <property type="protein sequence ID" value="EDN95815.1"/>
    <property type="molecule type" value="Genomic_DNA"/>
</dbReference>
<organism evidence="2 3">
    <name type="scientific">Sclerotinia sclerotiorum (strain ATCC 18683 / 1980 / Ss-1)</name>
    <name type="common">White mold</name>
    <name type="synonym">Whetzelinia sclerotiorum</name>
    <dbReference type="NCBI Taxonomy" id="665079"/>
    <lineage>
        <taxon>Eukaryota</taxon>
        <taxon>Fungi</taxon>
        <taxon>Dikarya</taxon>
        <taxon>Ascomycota</taxon>
        <taxon>Pezizomycotina</taxon>
        <taxon>Leotiomycetes</taxon>
        <taxon>Helotiales</taxon>
        <taxon>Sclerotiniaceae</taxon>
        <taxon>Sclerotinia</taxon>
    </lineage>
</organism>
<dbReference type="KEGG" id="ssl:SS1G_11694"/>
<gene>
    <name evidence="2" type="ORF">SS1G_11694</name>
</gene>
<feature type="compositionally biased region" description="Polar residues" evidence="1">
    <location>
        <begin position="17"/>
        <end position="26"/>
    </location>
</feature>
<dbReference type="AlphaFoldDB" id="A7F273"/>
<proteinExistence type="predicted"/>
<dbReference type="InParanoid" id="A7F273"/>
<evidence type="ECO:0000313" key="3">
    <source>
        <dbReference type="Proteomes" id="UP000001312"/>
    </source>
</evidence>
<feature type="compositionally biased region" description="Polar residues" evidence="1">
    <location>
        <begin position="36"/>
        <end position="48"/>
    </location>
</feature>
<evidence type="ECO:0000313" key="2">
    <source>
        <dbReference type="EMBL" id="EDN95815.1"/>
    </source>
</evidence>
<protein>
    <submittedName>
        <fullName evidence="2">Uncharacterized protein</fullName>
    </submittedName>
</protein>
<accession>A7F273</accession>
<name>A7F273_SCLS1</name>